<name>A0A8J2LDL0_9HEXA</name>
<dbReference type="OrthoDB" id="416253at2759"/>
<dbReference type="PANTHER" id="PTHR11732">
    <property type="entry name" value="ALDO/KETO REDUCTASE"/>
    <property type="match status" value="1"/>
</dbReference>
<dbReference type="Pfam" id="PF00248">
    <property type="entry name" value="Aldo_ket_red"/>
    <property type="match status" value="1"/>
</dbReference>
<protein>
    <recommendedName>
        <fullName evidence="2">NADP-dependent oxidoreductase domain-containing protein</fullName>
    </recommendedName>
</protein>
<feature type="region of interest" description="Disordered" evidence="1">
    <location>
        <begin position="1"/>
        <end position="44"/>
    </location>
</feature>
<dbReference type="AlphaFoldDB" id="A0A8J2LDL0"/>
<dbReference type="InterPro" id="IPR023210">
    <property type="entry name" value="NADP_OxRdtase_dom"/>
</dbReference>
<keyword evidence="4" id="KW-1185">Reference proteome</keyword>
<evidence type="ECO:0000256" key="1">
    <source>
        <dbReference type="SAM" id="MobiDB-lite"/>
    </source>
</evidence>
<feature type="domain" description="NADP-dependent oxidoreductase" evidence="2">
    <location>
        <begin position="187"/>
        <end position="475"/>
    </location>
</feature>
<dbReference type="Proteomes" id="UP000708208">
    <property type="component" value="Unassembled WGS sequence"/>
</dbReference>
<dbReference type="GO" id="GO:0016491">
    <property type="term" value="F:oxidoreductase activity"/>
    <property type="evidence" value="ECO:0007669"/>
    <property type="project" value="InterPro"/>
</dbReference>
<dbReference type="PROSITE" id="PS00798">
    <property type="entry name" value="ALDOKETO_REDUCTASE_1"/>
    <property type="match status" value="1"/>
</dbReference>
<dbReference type="PROSITE" id="PS00062">
    <property type="entry name" value="ALDOKETO_REDUCTASE_2"/>
    <property type="match status" value="1"/>
</dbReference>
<accession>A0A8J2LDL0</accession>
<dbReference type="PROSITE" id="PS00063">
    <property type="entry name" value="ALDOKETO_REDUCTASE_3"/>
    <property type="match status" value="1"/>
</dbReference>
<gene>
    <name evidence="3" type="ORF">AFUS01_LOCUS40758</name>
</gene>
<comment type="caution">
    <text evidence="3">The sequence shown here is derived from an EMBL/GenBank/DDBJ whole genome shotgun (WGS) entry which is preliminary data.</text>
</comment>
<organism evidence="3 4">
    <name type="scientific">Allacma fusca</name>
    <dbReference type="NCBI Taxonomy" id="39272"/>
    <lineage>
        <taxon>Eukaryota</taxon>
        <taxon>Metazoa</taxon>
        <taxon>Ecdysozoa</taxon>
        <taxon>Arthropoda</taxon>
        <taxon>Hexapoda</taxon>
        <taxon>Collembola</taxon>
        <taxon>Symphypleona</taxon>
        <taxon>Sminthuridae</taxon>
        <taxon>Allacma</taxon>
    </lineage>
</organism>
<sequence length="499" mass="57109">MYKRTRSRSSNAIPQKRVEKVKLAEEPVPGPSGVAKKSPPTADLKRAEVTKIAETAGNVTRRKMEPSIFDEQEWEKSAFKKKQSTKPAFHAAFNDSSVTCDFLDQEKAQSDFFQILQEYRMLHRLKNNVNESVDRMPEEEQDQDDIIPGLPIVPTPTLIEFPPALYIKISIPVSYPMSSKKLNIPRIGLGQAGITENDADELIERTVEKAVEIGYRHFDTAYSYMNEVAIGNGLKRCLDRNQVTRQELWVITKLPGIAMHRDRVEEFLRRSLKNLQMDYVDTYLVHWPIGYHYTGDPSVIFPSKDGTLDVDKSTDLIEIWKAMEGLCDLGLTRTIGLSNFNSQQIDRILGVCRIPPSILQVELNVSFQQPELVKYCHERQIIPCAYAPLGSLGRIEKYKKRGVTLQLDNMMQNPVIQEIAEAYGKTSAQIMLRFLVQQDIVVIPKTTNFDRLYSNFDILDFDLLEEDMEKMRTLDKGPSGRTYDLATIPIMREHPEFPF</sequence>
<dbReference type="InterPro" id="IPR020471">
    <property type="entry name" value="AKR"/>
</dbReference>
<dbReference type="InterPro" id="IPR018170">
    <property type="entry name" value="Aldo/ket_reductase_CS"/>
</dbReference>
<evidence type="ECO:0000313" key="3">
    <source>
        <dbReference type="EMBL" id="CAG7830994.1"/>
    </source>
</evidence>
<proteinExistence type="predicted"/>
<reference evidence="3" key="1">
    <citation type="submission" date="2021-06" db="EMBL/GenBank/DDBJ databases">
        <authorList>
            <person name="Hodson N. C."/>
            <person name="Mongue J. A."/>
            <person name="Jaron S. K."/>
        </authorList>
    </citation>
    <scope>NUCLEOTIDE SEQUENCE</scope>
</reference>
<evidence type="ECO:0000313" key="4">
    <source>
        <dbReference type="Proteomes" id="UP000708208"/>
    </source>
</evidence>
<feature type="compositionally biased region" description="Basic and acidic residues" evidence="1">
    <location>
        <begin position="16"/>
        <end position="25"/>
    </location>
</feature>
<dbReference type="EMBL" id="CAJVCH010558429">
    <property type="protein sequence ID" value="CAG7830994.1"/>
    <property type="molecule type" value="Genomic_DNA"/>
</dbReference>
<evidence type="ECO:0000259" key="2">
    <source>
        <dbReference type="Pfam" id="PF00248"/>
    </source>
</evidence>